<accession>A0A9D1PHR9</accession>
<protein>
    <submittedName>
        <fullName evidence="2">Uncharacterized protein</fullName>
    </submittedName>
</protein>
<comment type="caution">
    <text evidence="2">The sequence shown here is derived from an EMBL/GenBank/DDBJ whole genome shotgun (WGS) entry which is preliminary data.</text>
</comment>
<feature type="transmembrane region" description="Helical" evidence="1">
    <location>
        <begin position="29"/>
        <end position="54"/>
    </location>
</feature>
<organism evidence="2 3">
    <name type="scientific">Candidatus Butyricicoccus avistercoris</name>
    <dbReference type="NCBI Taxonomy" id="2838518"/>
    <lineage>
        <taxon>Bacteria</taxon>
        <taxon>Bacillati</taxon>
        <taxon>Bacillota</taxon>
        <taxon>Clostridia</taxon>
        <taxon>Eubacteriales</taxon>
        <taxon>Butyricicoccaceae</taxon>
        <taxon>Butyricicoccus</taxon>
    </lineage>
</organism>
<name>A0A9D1PHR9_9FIRM</name>
<dbReference type="AlphaFoldDB" id="A0A9D1PHR9"/>
<evidence type="ECO:0000256" key="1">
    <source>
        <dbReference type="SAM" id="Phobius"/>
    </source>
</evidence>
<gene>
    <name evidence="2" type="ORF">H9746_06010</name>
</gene>
<keyword evidence="1" id="KW-0472">Membrane</keyword>
<evidence type="ECO:0000313" key="3">
    <source>
        <dbReference type="Proteomes" id="UP000886808"/>
    </source>
</evidence>
<reference evidence="2" key="1">
    <citation type="journal article" date="2021" name="PeerJ">
        <title>Extensive microbial diversity within the chicken gut microbiome revealed by metagenomics and culture.</title>
        <authorList>
            <person name="Gilroy R."/>
            <person name="Ravi A."/>
            <person name="Getino M."/>
            <person name="Pursley I."/>
            <person name="Horton D.L."/>
            <person name="Alikhan N.F."/>
            <person name="Baker D."/>
            <person name="Gharbi K."/>
            <person name="Hall N."/>
            <person name="Watson M."/>
            <person name="Adriaenssens E.M."/>
            <person name="Foster-Nyarko E."/>
            <person name="Jarju S."/>
            <person name="Secka A."/>
            <person name="Antonio M."/>
            <person name="Oren A."/>
            <person name="Chaudhuri R.R."/>
            <person name="La Ragione R."/>
            <person name="Hildebrand F."/>
            <person name="Pallen M.J."/>
        </authorList>
    </citation>
    <scope>NUCLEOTIDE SEQUENCE</scope>
    <source>
        <strain evidence="2">CHK193-4272</strain>
    </source>
</reference>
<dbReference type="Proteomes" id="UP000886808">
    <property type="component" value="Unassembled WGS sequence"/>
</dbReference>
<keyword evidence="1" id="KW-0812">Transmembrane</keyword>
<proteinExistence type="predicted"/>
<sequence length="155" mass="17440">MLDINKINVPAFISNNINTNVKITKLLNVISGLVIVSIIAPFKISITDILYLLVKRQILGIDKSISKNNKPNKIKSGKKYIAKNSILVQNIKTINKYILETINFSFIQYKYPVIKSLSDPVSYLCKIRFIQKNTALIAGIKGIKQSIKNGKYVLT</sequence>
<evidence type="ECO:0000313" key="2">
    <source>
        <dbReference type="EMBL" id="HIV62376.1"/>
    </source>
</evidence>
<dbReference type="EMBL" id="DXIE01000034">
    <property type="protein sequence ID" value="HIV62376.1"/>
    <property type="molecule type" value="Genomic_DNA"/>
</dbReference>
<reference evidence="2" key="2">
    <citation type="submission" date="2021-04" db="EMBL/GenBank/DDBJ databases">
        <authorList>
            <person name="Gilroy R."/>
        </authorList>
    </citation>
    <scope>NUCLEOTIDE SEQUENCE</scope>
    <source>
        <strain evidence="2">CHK193-4272</strain>
    </source>
</reference>
<keyword evidence="1" id="KW-1133">Transmembrane helix</keyword>